<reference evidence="3 4" key="1">
    <citation type="submission" date="2015-01" db="EMBL/GenBank/DDBJ databases">
        <title>Genome Sequence of Magnetospirillum magnetotacticum Strain MS-1.</title>
        <authorList>
            <person name="Marinov G.K."/>
            <person name="Smalley M.D."/>
            <person name="DeSalvo G."/>
        </authorList>
    </citation>
    <scope>NUCLEOTIDE SEQUENCE [LARGE SCALE GENOMIC DNA]</scope>
    <source>
        <strain evidence="3 4">MS-1</strain>
    </source>
</reference>
<evidence type="ECO:0000256" key="2">
    <source>
        <dbReference type="SAM" id="SignalP"/>
    </source>
</evidence>
<evidence type="ECO:0000313" key="3">
    <source>
        <dbReference type="EMBL" id="KIL99358.1"/>
    </source>
</evidence>
<feature type="chain" id="PRO_5002159847" evidence="2">
    <location>
        <begin position="26"/>
        <end position="604"/>
    </location>
</feature>
<feature type="region of interest" description="Disordered" evidence="1">
    <location>
        <begin position="104"/>
        <end position="131"/>
    </location>
</feature>
<dbReference type="GO" id="GO:0015562">
    <property type="term" value="F:efflux transmembrane transporter activity"/>
    <property type="evidence" value="ECO:0007669"/>
    <property type="project" value="InterPro"/>
</dbReference>
<dbReference type="RefSeq" id="WP_236686325.1">
    <property type="nucleotide sequence ID" value="NZ_JXSL01000024.1"/>
</dbReference>
<name>A0A0C2YW64_PARME</name>
<evidence type="ECO:0000256" key="1">
    <source>
        <dbReference type="SAM" id="MobiDB-lite"/>
    </source>
</evidence>
<dbReference type="PANTHER" id="PTHR30203:SF29">
    <property type="entry name" value="PROTEIN CYAE"/>
    <property type="match status" value="1"/>
</dbReference>
<keyword evidence="2" id="KW-0732">Signal</keyword>
<feature type="region of interest" description="Disordered" evidence="1">
    <location>
        <begin position="545"/>
        <end position="573"/>
    </location>
</feature>
<feature type="signal peptide" evidence="2">
    <location>
        <begin position="1"/>
        <end position="25"/>
    </location>
</feature>
<dbReference type="Gene3D" id="1.20.1600.10">
    <property type="entry name" value="Outer membrane efflux proteins (OEP)"/>
    <property type="match status" value="1"/>
</dbReference>
<proteinExistence type="predicted"/>
<dbReference type="AlphaFoldDB" id="A0A0C2YW64"/>
<sequence>MNFSAFRVGSLLASVSLAALLAACAVTPEPFTKDELATHAREDLADMFKGGELLTKSLTVSDAIARAVRYNLDKRSKMMEEALALGQTDVDRWDLLPKLTANAGYNERSEPNSTRSRDLYTQTTSTSNPSYSADRVAKTADLTMSWNVLDFGLTYYTAKSNADRALVATERRRKAVHNLISEVRFAFWRAAAYQTLNGEVDAAVAEAKVALDKARLVERENLKAPVESLRYQKSLLETLRQLTAIQQELSTARIELAALINVPPGTNLVLDVPTDMKLPDWQMGLERMEETAFVNNPDLREQGYLTRIALDDTKKAIIRMLPGVTFSASRNYDYNSFLMDNHWYEAGAKLSWNLMNVISGHDALKYADANEETAKARRLALRMAVLAQVHVSERQFRNASSQFTQSDDLWKVDRRLAELSDAKAANDASGILERVAGHASAIASQLRRFQTYAQVEQAYAKMQATLGDDLLPDSIKVSDLNGLSTIIALRLEQWGKGEMAAPMVAEETPVAPPPSAIEAVAPAKDTPDLLSGVVRFFQDGLKQPQAVAAPPASAPQDAIKLSPPSTLEDARDQRPGIFDKAFRFLKDGLGKDQAARPEDLASVR</sequence>
<dbReference type="Proteomes" id="UP000031971">
    <property type="component" value="Unassembled WGS sequence"/>
</dbReference>
<dbReference type="STRING" id="272627.CCC_04129"/>
<dbReference type="SUPFAM" id="SSF56954">
    <property type="entry name" value="Outer membrane efflux proteins (OEP)"/>
    <property type="match status" value="1"/>
</dbReference>
<evidence type="ECO:0000313" key="4">
    <source>
        <dbReference type="Proteomes" id="UP000031971"/>
    </source>
</evidence>
<dbReference type="EMBL" id="JXSL01000024">
    <property type="protein sequence ID" value="KIL99358.1"/>
    <property type="molecule type" value="Genomic_DNA"/>
</dbReference>
<feature type="compositionally biased region" description="Polar residues" evidence="1">
    <location>
        <begin position="119"/>
        <end position="131"/>
    </location>
</feature>
<protein>
    <submittedName>
        <fullName evidence="3">Cobalt-zinc-cadmium resistance protein CzcA Cation efflux system protein CusA</fullName>
    </submittedName>
</protein>
<dbReference type="PANTHER" id="PTHR30203">
    <property type="entry name" value="OUTER MEMBRANE CATION EFFLUX PROTEIN"/>
    <property type="match status" value="1"/>
</dbReference>
<gene>
    <name evidence="3" type="ORF">CCC_04129</name>
</gene>
<keyword evidence="4" id="KW-1185">Reference proteome</keyword>
<organism evidence="3 4">
    <name type="scientific">Paramagnetospirillum magnetotacticum MS-1</name>
    <dbReference type="NCBI Taxonomy" id="272627"/>
    <lineage>
        <taxon>Bacteria</taxon>
        <taxon>Pseudomonadati</taxon>
        <taxon>Pseudomonadota</taxon>
        <taxon>Alphaproteobacteria</taxon>
        <taxon>Rhodospirillales</taxon>
        <taxon>Magnetospirillaceae</taxon>
        <taxon>Paramagnetospirillum</taxon>
    </lineage>
</organism>
<comment type="caution">
    <text evidence="3">The sequence shown here is derived from an EMBL/GenBank/DDBJ whole genome shotgun (WGS) entry which is preliminary data.</text>
</comment>
<dbReference type="PROSITE" id="PS51257">
    <property type="entry name" value="PROKAR_LIPOPROTEIN"/>
    <property type="match status" value="1"/>
</dbReference>
<feature type="compositionally biased region" description="Low complexity" evidence="1">
    <location>
        <begin position="545"/>
        <end position="558"/>
    </location>
</feature>
<accession>A0A0C2YW64</accession>
<dbReference type="InterPro" id="IPR010131">
    <property type="entry name" value="MdtP/NodT-like"/>
</dbReference>
<feature type="compositionally biased region" description="Basic and acidic residues" evidence="1">
    <location>
        <begin position="107"/>
        <end position="118"/>
    </location>
</feature>